<protein>
    <recommendedName>
        <fullName evidence="4 9">N-(5'-phosphoribosyl)anthranilate isomerase</fullName>
        <shortName evidence="9">PRAI</shortName>
        <ecNumber evidence="3 9">5.3.1.24</ecNumber>
    </recommendedName>
</protein>
<dbReference type="SUPFAM" id="SSF51366">
    <property type="entry name" value="Ribulose-phoshate binding barrel"/>
    <property type="match status" value="1"/>
</dbReference>
<comment type="caution">
    <text evidence="11">The sequence shown here is derived from an EMBL/GenBank/DDBJ whole genome shotgun (WGS) entry which is preliminary data.</text>
</comment>
<dbReference type="PANTHER" id="PTHR42894:SF1">
    <property type="entry name" value="N-(5'-PHOSPHORIBOSYL)ANTHRANILATE ISOMERASE"/>
    <property type="match status" value="1"/>
</dbReference>
<gene>
    <name evidence="9 11" type="primary">trpF</name>
    <name evidence="11" type="ORF">GCM10008174_04230</name>
</gene>
<evidence type="ECO:0000256" key="9">
    <source>
        <dbReference type="HAMAP-Rule" id="MF_00135"/>
    </source>
</evidence>
<accession>A0A9W6JKF2</accession>
<evidence type="ECO:0000256" key="2">
    <source>
        <dbReference type="ARBA" id="ARBA00004664"/>
    </source>
</evidence>
<proteinExistence type="inferred from homology"/>
<dbReference type="InterPro" id="IPR013785">
    <property type="entry name" value="Aldolase_TIM"/>
</dbReference>
<keyword evidence="6 9" id="KW-0822">Tryptophan biosynthesis</keyword>
<evidence type="ECO:0000313" key="12">
    <source>
        <dbReference type="Proteomes" id="UP001143309"/>
    </source>
</evidence>
<sequence>MSVEIKICGLSEPETLRAALDAGADVVGLVSFPKSPRHVTLARAGELAALARGRARIALLTVDAPDALLAELAAAVRPDILQLHGAETPERAAELKRLYGAEIWKAVPVATAADVASADAWAGVADRVLFDARPPKESPLPGGNGVAFDWSLLASLDPRRAFVLSGGLDPENVAEALAITRAPAVDVSSGVERAPGAKDPERIRAFVDAVRNG</sequence>
<dbReference type="GO" id="GO:0004640">
    <property type="term" value="F:phosphoribosylanthranilate isomerase activity"/>
    <property type="evidence" value="ECO:0007669"/>
    <property type="project" value="UniProtKB-UniRule"/>
</dbReference>
<dbReference type="PANTHER" id="PTHR42894">
    <property type="entry name" value="N-(5'-PHOSPHORIBOSYL)ANTHRANILATE ISOMERASE"/>
    <property type="match status" value="1"/>
</dbReference>
<dbReference type="Proteomes" id="UP001143309">
    <property type="component" value="Unassembled WGS sequence"/>
</dbReference>
<evidence type="ECO:0000256" key="7">
    <source>
        <dbReference type="ARBA" id="ARBA00023141"/>
    </source>
</evidence>
<evidence type="ECO:0000256" key="6">
    <source>
        <dbReference type="ARBA" id="ARBA00022822"/>
    </source>
</evidence>
<dbReference type="NCBIfam" id="NF002295">
    <property type="entry name" value="PRK01222.1-1"/>
    <property type="match status" value="1"/>
</dbReference>
<evidence type="ECO:0000256" key="4">
    <source>
        <dbReference type="ARBA" id="ARBA00022272"/>
    </source>
</evidence>
<organism evidence="11 12">
    <name type="scientific">Methylopila turkensis</name>
    <dbReference type="NCBI Taxonomy" id="1437816"/>
    <lineage>
        <taxon>Bacteria</taxon>
        <taxon>Pseudomonadati</taxon>
        <taxon>Pseudomonadota</taxon>
        <taxon>Alphaproteobacteria</taxon>
        <taxon>Hyphomicrobiales</taxon>
        <taxon>Methylopilaceae</taxon>
        <taxon>Methylopila</taxon>
    </lineage>
</organism>
<dbReference type="GO" id="GO:0000162">
    <property type="term" value="P:L-tryptophan biosynthetic process"/>
    <property type="evidence" value="ECO:0007669"/>
    <property type="project" value="UniProtKB-UniRule"/>
</dbReference>
<comment type="similarity">
    <text evidence="9">Belongs to the TrpF family.</text>
</comment>
<dbReference type="EMBL" id="BSFL01000001">
    <property type="protein sequence ID" value="GLK78682.1"/>
    <property type="molecule type" value="Genomic_DNA"/>
</dbReference>
<dbReference type="EC" id="5.3.1.24" evidence="3 9"/>
<dbReference type="InterPro" id="IPR001240">
    <property type="entry name" value="PRAI_dom"/>
</dbReference>
<keyword evidence="5 9" id="KW-0028">Amino-acid biosynthesis</keyword>
<name>A0A9W6JKF2_9HYPH</name>
<keyword evidence="8 9" id="KW-0413">Isomerase</keyword>
<feature type="domain" description="N-(5'phosphoribosyl) anthranilate isomerase (PRAI)" evidence="10">
    <location>
        <begin position="5"/>
        <end position="208"/>
    </location>
</feature>
<evidence type="ECO:0000256" key="1">
    <source>
        <dbReference type="ARBA" id="ARBA00001164"/>
    </source>
</evidence>
<dbReference type="InterPro" id="IPR044643">
    <property type="entry name" value="TrpF_fam"/>
</dbReference>
<reference evidence="11" key="2">
    <citation type="submission" date="2023-01" db="EMBL/GenBank/DDBJ databases">
        <authorList>
            <person name="Sun Q."/>
            <person name="Evtushenko L."/>
        </authorList>
    </citation>
    <scope>NUCLEOTIDE SEQUENCE</scope>
    <source>
        <strain evidence="11">VKM B-2748</strain>
    </source>
</reference>
<keyword evidence="12" id="KW-1185">Reference proteome</keyword>
<dbReference type="InterPro" id="IPR011060">
    <property type="entry name" value="RibuloseP-bd_barrel"/>
</dbReference>
<dbReference type="HAMAP" id="MF_00135">
    <property type="entry name" value="PRAI"/>
    <property type="match status" value="1"/>
</dbReference>
<evidence type="ECO:0000256" key="8">
    <source>
        <dbReference type="ARBA" id="ARBA00023235"/>
    </source>
</evidence>
<dbReference type="Gene3D" id="3.20.20.70">
    <property type="entry name" value="Aldolase class I"/>
    <property type="match status" value="1"/>
</dbReference>
<comment type="pathway">
    <text evidence="2 9">Amino-acid biosynthesis; L-tryptophan biosynthesis; L-tryptophan from chorismate: step 3/5.</text>
</comment>
<dbReference type="AlphaFoldDB" id="A0A9W6JKF2"/>
<keyword evidence="7 9" id="KW-0057">Aromatic amino acid biosynthesis</keyword>
<dbReference type="Pfam" id="PF00697">
    <property type="entry name" value="PRAI"/>
    <property type="match status" value="1"/>
</dbReference>
<evidence type="ECO:0000256" key="3">
    <source>
        <dbReference type="ARBA" id="ARBA00012572"/>
    </source>
</evidence>
<evidence type="ECO:0000256" key="5">
    <source>
        <dbReference type="ARBA" id="ARBA00022605"/>
    </source>
</evidence>
<comment type="catalytic activity">
    <reaction evidence="1 9">
        <text>N-(5-phospho-beta-D-ribosyl)anthranilate = 1-(2-carboxyphenylamino)-1-deoxy-D-ribulose 5-phosphate</text>
        <dbReference type="Rhea" id="RHEA:21540"/>
        <dbReference type="ChEBI" id="CHEBI:18277"/>
        <dbReference type="ChEBI" id="CHEBI:58613"/>
        <dbReference type="EC" id="5.3.1.24"/>
    </reaction>
</comment>
<evidence type="ECO:0000313" key="11">
    <source>
        <dbReference type="EMBL" id="GLK78682.1"/>
    </source>
</evidence>
<evidence type="ECO:0000259" key="10">
    <source>
        <dbReference type="Pfam" id="PF00697"/>
    </source>
</evidence>
<reference evidence="11" key="1">
    <citation type="journal article" date="2014" name="Int. J. Syst. Evol. Microbiol.">
        <title>Complete genome sequence of Corynebacterium casei LMG S-19264T (=DSM 44701T), isolated from a smear-ripened cheese.</title>
        <authorList>
            <consortium name="US DOE Joint Genome Institute (JGI-PGF)"/>
            <person name="Walter F."/>
            <person name="Albersmeier A."/>
            <person name="Kalinowski J."/>
            <person name="Ruckert C."/>
        </authorList>
    </citation>
    <scope>NUCLEOTIDE SEQUENCE</scope>
    <source>
        <strain evidence="11">VKM B-2748</strain>
    </source>
</reference>
<dbReference type="CDD" id="cd00405">
    <property type="entry name" value="PRAI"/>
    <property type="match status" value="1"/>
</dbReference>
<dbReference type="RefSeq" id="WP_271199192.1">
    <property type="nucleotide sequence ID" value="NZ_BSFL01000001.1"/>
</dbReference>